<sequence length="391" mass="42740">MDFENTDHLVAAAQKLRAEYLKGAQTTPISESKFVAPKPTLDTSRDLLLALVDEANEHNVPYDRPESEPLDLRWIGFRGNVDRNTPEPSISEELKFQSLGAETKSPLTLLYVYGGTFVLNTPASYRSRVGRLAKSTGAKVLMVRQRLAPQNPFPAALLDVFQAYLALIVPPPGSPHKAIPPSSIVVTGDSSGANLALGLLQILLRLKKRGATITFHGQQIEPAIPSGMALLSPVVELVNVVPSFVKNAHCDMFPVPPEKLPYLEKSFPTCHIWPTHPARANLYCEAGLLAHPLASPAACTDWTGSCPLWFGSGQEQISDAQRILAQAAHKQGVSVTLHEYEKMLHAFFWYFGQAPQSRKILKDWADAIMSFGRGEKPTSSACFFLCQGTSG</sequence>
<evidence type="ECO:0000313" key="4">
    <source>
        <dbReference type="Proteomes" id="UP001146351"/>
    </source>
</evidence>
<feature type="domain" description="Alpha/beta hydrolase fold-3" evidence="2">
    <location>
        <begin position="109"/>
        <end position="348"/>
    </location>
</feature>
<dbReference type="SUPFAM" id="SSF53474">
    <property type="entry name" value="alpha/beta-Hydrolases"/>
    <property type="match status" value="1"/>
</dbReference>
<gene>
    <name evidence="3" type="ORF">N7492_002557</name>
</gene>
<dbReference type="OrthoDB" id="5354320at2759"/>
<protein>
    <recommendedName>
        <fullName evidence="2">Alpha/beta hydrolase fold-3 domain-containing protein</fullName>
    </recommendedName>
</protein>
<keyword evidence="1" id="KW-0378">Hydrolase</keyword>
<dbReference type="GO" id="GO:0016787">
    <property type="term" value="F:hydrolase activity"/>
    <property type="evidence" value="ECO:0007669"/>
    <property type="project" value="UniProtKB-KW"/>
</dbReference>
<dbReference type="InterPro" id="IPR050300">
    <property type="entry name" value="GDXG_lipolytic_enzyme"/>
</dbReference>
<dbReference type="EMBL" id="JAPQKO010000002">
    <property type="protein sequence ID" value="KAJ5179347.1"/>
    <property type="molecule type" value="Genomic_DNA"/>
</dbReference>
<dbReference type="PANTHER" id="PTHR48081:SF7">
    <property type="entry name" value="ALPHA_BETA HYDROLASE FOLD-3 DOMAIN-CONTAINING PROTEIN"/>
    <property type="match status" value="1"/>
</dbReference>
<proteinExistence type="predicted"/>
<dbReference type="Proteomes" id="UP001146351">
    <property type="component" value="Unassembled WGS sequence"/>
</dbReference>
<dbReference type="InterPro" id="IPR029058">
    <property type="entry name" value="AB_hydrolase_fold"/>
</dbReference>
<organism evidence="3 4">
    <name type="scientific">Penicillium capsulatum</name>
    <dbReference type="NCBI Taxonomy" id="69766"/>
    <lineage>
        <taxon>Eukaryota</taxon>
        <taxon>Fungi</taxon>
        <taxon>Dikarya</taxon>
        <taxon>Ascomycota</taxon>
        <taxon>Pezizomycotina</taxon>
        <taxon>Eurotiomycetes</taxon>
        <taxon>Eurotiomycetidae</taxon>
        <taxon>Eurotiales</taxon>
        <taxon>Aspergillaceae</taxon>
        <taxon>Penicillium</taxon>
    </lineage>
</organism>
<dbReference type="GO" id="GO:0017000">
    <property type="term" value="P:antibiotic biosynthetic process"/>
    <property type="evidence" value="ECO:0007669"/>
    <property type="project" value="UniProtKB-ARBA"/>
</dbReference>
<dbReference type="GO" id="GO:0072330">
    <property type="term" value="P:monocarboxylic acid biosynthetic process"/>
    <property type="evidence" value="ECO:0007669"/>
    <property type="project" value="UniProtKB-ARBA"/>
</dbReference>
<reference evidence="3" key="2">
    <citation type="journal article" date="2023" name="IMA Fungus">
        <title>Comparative genomic study of the Penicillium genus elucidates a diverse pangenome and 15 lateral gene transfer events.</title>
        <authorList>
            <person name="Petersen C."/>
            <person name="Sorensen T."/>
            <person name="Nielsen M.R."/>
            <person name="Sondergaard T.E."/>
            <person name="Sorensen J.L."/>
            <person name="Fitzpatrick D.A."/>
            <person name="Frisvad J.C."/>
            <person name="Nielsen K.L."/>
        </authorList>
    </citation>
    <scope>NUCLEOTIDE SEQUENCE</scope>
    <source>
        <strain evidence="3">IBT 21917</strain>
    </source>
</reference>
<accession>A0A9W9LWJ6</accession>
<evidence type="ECO:0000259" key="2">
    <source>
        <dbReference type="Pfam" id="PF07859"/>
    </source>
</evidence>
<evidence type="ECO:0000256" key="1">
    <source>
        <dbReference type="ARBA" id="ARBA00022801"/>
    </source>
</evidence>
<dbReference type="PANTHER" id="PTHR48081">
    <property type="entry name" value="AB HYDROLASE SUPERFAMILY PROTEIN C4A8.06C"/>
    <property type="match status" value="1"/>
</dbReference>
<keyword evidence="4" id="KW-1185">Reference proteome</keyword>
<evidence type="ECO:0000313" key="3">
    <source>
        <dbReference type="EMBL" id="KAJ5179347.1"/>
    </source>
</evidence>
<dbReference type="Gene3D" id="3.40.50.1820">
    <property type="entry name" value="alpha/beta hydrolase"/>
    <property type="match status" value="1"/>
</dbReference>
<reference evidence="3" key="1">
    <citation type="submission" date="2022-11" db="EMBL/GenBank/DDBJ databases">
        <authorList>
            <person name="Petersen C."/>
        </authorList>
    </citation>
    <scope>NUCLEOTIDE SEQUENCE</scope>
    <source>
        <strain evidence="3">IBT 21917</strain>
    </source>
</reference>
<comment type="caution">
    <text evidence="3">The sequence shown here is derived from an EMBL/GenBank/DDBJ whole genome shotgun (WGS) entry which is preliminary data.</text>
</comment>
<name>A0A9W9LWJ6_9EURO</name>
<dbReference type="AlphaFoldDB" id="A0A9W9LWJ6"/>
<dbReference type="InterPro" id="IPR013094">
    <property type="entry name" value="AB_hydrolase_3"/>
</dbReference>
<dbReference type="Pfam" id="PF07859">
    <property type="entry name" value="Abhydrolase_3"/>
    <property type="match status" value="1"/>
</dbReference>